<dbReference type="GeneID" id="14212214"/>
<dbReference type="PROSITE" id="PS00627">
    <property type="entry name" value="GHMP_KINASES_ATP"/>
    <property type="match status" value="1"/>
</dbReference>
<comment type="similarity">
    <text evidence="1">Belongs to the GHMP kinase family. GalK subfamily.</text>
</comment>
<keyword evidence="6 14" id="KW-0418">Kinase</keyword>
<keyword evidence="3" id="KW-0808">Transferase</keyword>
<dbReference type="OrthoDB" id="116110at2157"/>
<dbReference type="PRINTS" id="PR00473">
    <property type="entry name" value="GALCTOKINASE"/>
</dbReference>
<keyword evidence="5" id="KW-0547">Nucleotide-binding</keyword>
<dbReference type="InterPro" id="IPR013750">
    <property type="entry name" value="GHMP_kinase_C_dom"/>
</dbReference>
<dbReference type="GO" id="GO:0006012">
    <property type="term" value="P:galactose metabolic process"/>
    <property type="evidence" value="ECO:0007669"/>
    <property type="project" value="UniProtKB-UniRule"/>
</dbReference>
<dbReference type="SUPFAM" id="SSF54211">
    <property type="entry name" value="Ribosomal protein S5 domain 2-like"/>
    <property type="match status" value="1"/>
</dbReference>
<proteinExistence type="inferred from homology"/>
<dbReference type="InterPro" id="IPR020568">
    <property type="entry name" value="Ribosomal_Su5_D2-typ_SF"/>
</dbReference>
<dbReference type="EMBL" id="CP003378">
    <property type="protein sequence ID" value="AFZ70682.1"/>
    <property type="molecule type" value="Genomic_DNA"/>
</dbReference>
<feature type="domain" description="Galactokinase N-terminal" evidence="13">
    <location>
        <begin position="4"/>
        <end position="34"/>
    </location>
</feature>
<dbReference type="InterPro" id="IPR019539">
    <property type="entry name" value="GalKase_N"/>
</dbReference>
<evidence type="ECO:0000256" key="9">
    <source>
        <dbReference type="ARBA" id="ARBA00023277"/>
    </source>
</evidence>
<evidence type="ECO:0000259" key="12">
    <source>
        <dbReference type="Pfam" id="PF08544"/>
    </source>
</evidence>
<dbReference type="GO" id="GO:0005829">
    <property type="term" value="C:cytosol"/>
    <property type="evidence" value="ECO:0007669"/>
    <property type="project" value="TreeGrafter"/>
</dbReference>
<dbReference type="Pfam" id="PF00288">
    <property type="entry name" value="GHMP_kinases_N"/>
    <property type="match status" value="1"/>
</dbReference>
<dbReference type="Pfam" id="PF08544">
    <property type="entry name" value="GHMP_kinases_C"/>
    <property type="match status" value="1"/>
</dbReference>
<evidence type="ECO:0000256" key="2">
    <source>
        <dbReference type="ARBA" id="ARBA00022490"/>
    </source>
</evidence>
<evidence type="ECO:0000256" key="7">
    <source>
        <dbReference type="ARBA" id="ARBA00022840"/>
    </source>
</evidence>
<dbReference type="Pfam" id="PF10509">
    <property type="entry name" value="GalKase_gal_bdg"/>
    <property type="match status" value="1"/>
</dbReference>
<keyword evidence="9" id="KW-0119">Carbohydrate metabolism</keyword>
<dbReference type="InterPro" id="IPR000705">
    <property type="entry name" value="Galactokinase"/>
</dbReference>
<dbReference type="FunFam" id="3.30.230.10:FF:000017">
    <property type="entry name" value="Galactokinase"/>
    <property type="match status" value="1"/>
</dbReference>
<dbReference type="HOGENOM" id="CLU_017814_2_1_2"/>
<protein>
    <recommendedName>
        <fullName evidence="10">Galactokinase</fullName>
        <ecNumber evidence="10">2.7.1.6</ecNumber>
    </recommendedName>
</protein>
<sequence length="354" mass="40410">MPKVFSPGRVNIIGEHTDYSFGYVMPMAINLGNYFEYIPYNKIKIRSDAYNEEIELDLSEVNKKQNKWIDYVLGIYNALYKINLKPGGINGRIYGNLPISSGLSSSASIELAIITALNYTYKLNLDKIQMALIGKKAENEFVGVPSGILDQFAIEFGKRGYTIFLDTENLFYEYIPFPMDISIIVYNTGVKRELAKTEYTERKRIVEESLKYLNKKSSKEITEKELEKLNSLYKKRMGYIIRENRRVLIARDALKENNLDLLGKILVESHKDIAENYEVSSKELDFIVNRAVKYGALGARLTGAGFGGSAIILAYKDKAEIIANNIHSEYIREFKYNSFYNIVESNDGSMVVEK</sequence>
<gene>
    <name evidence="14" type="ordered locus">Calag_0954</name>
</gene>
<evidence type="ECO:0000256" key="5">
    <source>
        <dbReference type="ARBA" id="ARBA00022741"/>
    </source>
</evidence>
<dbReference type="KEGG" id="clg:Calag_0954"/>
<evidence type="ECO:0000313" key="14">
    <source>
        <dbReference type="EMBL" id="AFZ70682.1"/>
    </source>
</evidence>
<feature type="domain" description="GHMP kinase C-terminal" evidence="12">
    <location>
        <begin position="251"/>
        <end position="330"/>
    </location>
</feature>
<keyword evidence="7" id="KW-0067">ATP-binding</keyword>
<dbReference type="NCBIfam" id="TIGR00131">
    <property type="entry name" value="gal_kin"/>
    <property type="match status" value="1"/>
</dbReference>
<evidence type="ECO:0000256" key="8">
    <source>
        <dbReference type="ARBA" id="ARBA00022842"/>
    </source>
</evidence>
<name>L0AC32_CALLD</name>
<evidence type="ECO:0000256" key="4">
    <source>
        <dbReference type="ARBA" id="ARBA00022723"/>
    </source>
</evidence>
<keyword evidence="2" id="KW-0963">Cytoplasm</keyword>
<reference evidence="15" key="1">
    <citation type="submission" date="2012-03" db="EMBL/GenBank/DDBJ databases">
        <title>Complete genome of Caldisphaera lagunensis DSM 15908.</title>
        <authorList>
            <person name="Lucas S."/>
            <person name="Copeland A."/>
            <person name="Lapidus A."/>
            <person name="Glavina del Rio T."/>
            <person name="Dalin E."/>
            <person name="Tice H."/>
            <person name="Bruce D."/>
            <person name="Goodwin L."/>
            <person name="Pitluck S."/>
            <person name="Peters L."/>
            <person name="Mikhailova N."/>
            <person name="Teshima H."/>
            <person name="Kyrpides N."/>
            <person name="Mavromatis K."/>
            <person name="Ivanova N."/>
            <person name="Brettin T."/>
            <person name="Detter J.C."/>
            <person name="Han C."/>
            <person name="Larimer F."/>
            <person name="Land M."/>
            <person name="Hauser L."/>
            <person name="Markowitz V."/>
            <person name="Cheng J.-F."/>
            <person name="Hugenholtz P."/>
            <person name="Woyke T."/>
            <person name="Wu D."/>
            <person name="Spring S."/>
            <person name="Schroeder M."/>
            <person name="Brambilla E."/>
            <person name="Klenk H.-P."/>
            <person name="Eisen J.A."/>
        </authorList>
    </citation>
    <scope>NUCLEOTIDE SEQUENCE [LARGE SCALE GENOMIC DNA]</scope>
    <source>
        <strain evidence="15">DSM 15908 / JCM 11604 / IC-154</strain>
    </source>
</reference>
<evidence type="ECO:0000256" key="6">
    <source>
        <dbReference type="ARBA" id="ARBA00022777"/>
    </source>
</evidence>
<evidence type="ECO:0000259" key="13">
    <source>
        <dbReference type="Pfam" id="PF10509"/>
    </source>
</evidence>
<dbReference type="Gene3D" id="3.30.230.10">
    <property type="match status" value="1"/>
</dbReference>
<evidence type="ECO:0000256" key="3">
    <source>
        <dbReference type="ARBA" id="ARBA00022679"/>
    </source>
</evidence>
<evidence type="ECO:0000256" key="10">
    <source>
        <dbReference type="NCBIfam" id="TIGR00131"/>
    </source>
</evidence>
<dbReference type="Gene3D" id="3.30.70.890">
    <property type="entry name" value="GHMP kinase, C-terminal domain"/>
    <property type="match status" value="1"/>
</dbReference>
<dbReference type="InterPro" id="IPR036554">
    <property type="entry name" value="GHMP_kinase_C_sf"/>
</dbReference>
<organism evidence="14 15">
    <name type="scientific">Caldisphaera lagunensis (strain DSM 15908 / JCM 11604 / ANMR 0165 / IC-154)</name>
    <dbReference type="NCBI Taxonomy" id="1056495"/>
    <lineage>
        <taxon>Archaea</taxon>
        <taxon>Thermoproteota</taxon>
        <taxon>Thermoprotei</taxon>
        <taxon>Acidilobales</taxon>
        <taxon>Caldisphaeraceae</taxon>
        <taxon>Caldisphaera</taxon>
    </lineage>
</organism>
<dbReference type="RefSeq" id="WP_015232579.1">
    <property type="nucleotide sequence ID" value="NC_019791.1"/>
</dbReference>
<keyword evidence="8" id="KW-0460">Magnesium</keyword>
<dbReference type="Proteomes" id="UP000010469">
    <property type="component" value="Chromosome"/>
</dbReference>
<keyword evidence="15" id="KW-1185">Reference proteome</keyword>
<dbReference type="GO" id="GO:0004335">
    <property type="term" value="F:galactokinase activity"/>
    <property type="evidence" value="ECO:0007669"/>
    <property type="project" value="UniProtKB-UniRule"/>
</dbReference>
<evidence type="ECO:0000259" key="11">
    <source>
        <dbReference type="Pfam" id="PF00288"/>
    </source>
</evidence>
<dbReference type="PROSITE" id="PS00106">
    <property type="entry name" value="GALACTOKINASE"/>
    <property type="match status" value="1"/>
</dbReference>
<dbReference type="GO" id="GO:0046872">
    <property type="term" value="F:metal ion binding"/>
    <property type="evidence" value="ECO:0007669"/>
    <property type="project" value="UniProtKB-KW"/>
</dbReference>
<dbReference type="AlphaFoldDB" id="L0AC32"/>
<dbReference type="STRING" id="1056495.Calag_0954"/>
<dbReference type="PANTHER" id="PTHR10457">
    <property type="entry name" value="MEVALONATE KINASE/GALACTOKINASE"/>
    <property type="match status" value="1"/>
</dbReference>
<dbReference type="PIRSF" id="PIRSF000530">
    <property type="entry name" value="Galactokinase"/>
    <property type="match status" value="1"/>
</dbReference>
<dbReference type="eggNOG" id="arCOG01029">
    <property type="taxonomic scope" value="Archaea"/>
</dbReference>
<dbReference type="InterPro" id="IPR014721">
    <property type="entry name" value="Ribsml_uS5_D2-typ_fold_subgr"/>
</dbReference>
<dbReference type="InterPro" id="IPR006204">
    <property type="entry name" value="GHMP_kinase_N_dom"/>
</dbReference>
<evidence type="ECO:0000256" key="1">
    <source>
        <dbReference type="ARBA" id="ARBA00006566"/>
    </source>
</evidence>
<dbReference type="InParanoid" id="L0AC32"/>
<dbReference type="InterPro" id="IPR019741">
    <property type="entry name" value="Galactokinase_CS"/>
</dbReference>
<dbReference type="PRINTS" id="PR00959">
    <property type="entry name" value="MEVGALKINASE"/>
</dbReference>
<dbReference type="PANTHER" id="PTHR10457:SF7">
    <property type="entry name" value="GALACTOKINASE-RELATED"/>
    <property type="match status" value="1"/>
</dbReference>
<dbReference type="SUPFAM" id="SSF55060">
    <property type="entry name" value="GHMP Kinase, C-terminal domain"/>
    <property type="match status" value="1"/>
</dbReference>
<accession>L0AC32</accession>
<dbReference type="NCBIfam" id="NF003006">
    <property type="entry name" value="PRK03817.1"/>
    <property type="match status" value="1"/>
</dbReference>
<dbReference type="InterPro" id="IPR006203">
    <property type="entry name" value="GHMP_knse_ATP-bd_CS"/>
</dbReference>
<feature type="domain" description="GHMP kinase N-terminal" evidence="11">
    <location>
        <begin position="71"/>
        <end position="158"/>
    </location>
</feature>
<dbReference type="InterPro" id="IPR006206">
    <property type="entry name" value="Mevalonate/galactokinase"/>
</dbReference>
<evidence type="ECO:0000313" key="15">
    <source>
        <dbReference type="Proteomes" id="UP000010469"/>
    </source>
</evidence>
<keyword evidence="4" id="KW-0479">Metal-binding</keyword>
<dbReference type="GO" id="GO:0005524">
    <property type="term" value="F:ATP binding"/>
    <property type="evidence" value="ECO:0007669"/>
    <property type="project" value="UniProtKB-UniRule"/>
</dbReference>
<dbReference type="FunFam" id="3.30.70.890:FF:000001">
    <property type="entry name" value="Galactokinase"/>
    <property type="match status" value="1"/>
</dbReference>
<dbReference type="EC" id="2.7.1.6" evidence="10"/>